<feature type="transmembrane region" description="Helical" evidence="2">
    <location>
        <begin position="1011"/>
        <end position="1036"/>
    </location>
</feature>
<keyword evidence="2" id="KW-0472">Membrane</keyword>
<feature type="compositionally biased region" description="Polar residues" evidence="1">
    <location>
        <begin position="62"/>
        <end position="80"/>
    </location>
</feature>
<dbReference type="OrthoDB" id="3231000at2759"/>
<comment type="caution">
    <text evidence="3">The sequence shown here is derived from an EMBL/GenBank/DDBJ whole genome shotgun (WGS) entry which is preliminary data.</text>
</comment>
<keyword evidence="4" id="KW-1185">Reference proteome</keyword>
<evidence type="ECO:0000256" key="2">
    <source>
        <dbReference type="SAM" id="Phobius"/>
    </source>
</evidence>
<feature type="compositionally biased region" description="Basic residues" evidence="1">
    <location>
        <begin position="1057"/>
        <end position="1068"/>
    </location>
</feature>
<organism evidence="3 4">
    <name type="scientific">Ascochyta lentis</name>
    <dbReference type="NCBI Taxonomy" id="205686"/>
    <lineage>
        <taxon>Eukaryota</taxon>
        <taxon>Fungi</taxon>
        <taxon>Dikarya</taxon>
        <taxon>Ascomycota</taxon>
        <taxon>Pezizomycotina</taxon>
        <taxon>Dothideomycetes</taxon>
        <taxon>Pleosporomycetidae</taxon>
        <taxon>Pleosporales</taxon>
        <taxon>Pleosporineae</taxon>
        <taxon>Didymellaceae</taxon>
        <taxon>Ascochyta</taxon>
    </lineage>
</organism>
<feature type="transmembrane region" description="Helical" evidence="2">
    <location>
        <begin position="982"/>
        <end position="1005"/>
    </location>
</feature>
<dbReference type="AlphaFoldDB" id="A0A8H7MFV2"/>
<dbReference type="Proteomes" id="UP000651452">
    <property type="component" value="Unassembled WGS sequence"/>
</dbReference>
<feature type="transmembrane region" description="Helical" evidence="2">
    <location>
        <begin position="906"/>
        <end position="927"/>
    </location>
</feature>
<feature type="region of interest" description="Disordered" evidence="1">
    <location>
        <begin position="560"/>
        <end position="586"/>
    </location>
</feature>
<reference evidence="3" key="2">
    <citation type="submission" date="2020-09" db="EMBL/GenBank/DDBJ databases">
        <title>Reference genome assembly for Australian Ascochyta lentis isolate Al4.</title>
        <authorList>
            <person name="Lee R.C."/>
            <person name="Farfan-Caceres L.M."/>
            <person name="Debler J.W."/>
            <person name="Williams A.H."/>
            <person name="Henares B.M."/>
        </authorList>
    </citation>
    <scope>NUCLEOTIDE SEQUENCE</scope>
    <source>
        <strain evidence="3">Al4</strain>
    </source>
</reference>
<reference evidence="3" key="1">
    <citation type="submission" date="2018-12" db="EMBL/GenBank/DDBJ databases">
        <authorList>
            <person name="Syme R.A."/>
            <person name="Farfan-Caceres L."/>
            <person name="Lichtenzveig J."/>
        </authorList>
    </citation>
    <scope>NUCLEOTIDE SEQUENCE</scope>
    <source>
        <strain evidence="3">Al4</strain>
    </source>
</reference>
<protein>
    <submittedName>
        <fullName evidence="3">Uncharacterized protein</fullName>
    </submittedName>
</protein>
<evidence type="ECO:0000313" key="4">
    <source>
        <dbReference type="Proteomes" id="UP000651452"/>
    </source>
</evidence>
<evidence type="ECO:0000313" key="3">
    <source>
        <dbReference type="EMBL" id="KAF9691657.1"/>
    </source>
</evidence>
<gene>
    <name evidence="3" type="ORF">EKO04_010436</name>
</gene>
<feature type="region of interest" description="Disordered" evidence="1">
    <location>
        <begin position="1057"/>
        <end position="1097"/>
    </location>
</feature>
<feature type="compositionally biased region" description="Pro residues" evidence="1">
    <location>
        <begin position="644"/>
        <end position="672"/>
    </location>
</feature>
<name>A0A8H7MFV2_9PLEO</name>
<feature type="region of interest" description="Disordered" evidence="1">
    <location>
        <begin position="162"/>
        <end position="186"/>
    </location>
</feature>
<accession>A0A8H7MFV2</accession>
<keyword evidence="2" id="KW-0812">Transmembrane</keyword>
<dbReference type="EMBL" id="RZGK01000020">
    <property type="protein sequence ID" value="KAF9691657.1"/>
    <property type="molecule type" value="Genomic_DNA"/>
</dbReference>
<keyword evidence="2" id="KW-1133">Transmembrane helix</keyword>
<feature type="region of interest" description="Disordered" evidence="1">
    <location>
        <begin position="1"/>
        <end position="120"/>
    </location>
</feature>
<feature type="region of interest" description="Disordered" evidence="1">
    <location>
        <begin position="598"/>
        <end position="684"/>
    </location>
</feature>
<proteinExistence type="predicted"/>
<evidence type="ECO:0000256" key="1">
    <source>
        <dbReference type="SAM" id="MobiDB-lite"/>
    </source>
</evidence>
<dbReference type="Gene3D" id="1.20.58.340">
    <property type="entry name" value="Magnesium transport protein CorA, transmembrane region"/>
    <property type="match status" value="1"/>
</dbReference>
<sequence length="1097" mass="123041">MNSQDDTEAGANDDAGIDQQAIIEPIGPEASRIQRRSSNTEKHGPDEDGGNLGVDEKASSHEIASSPNTSIKKTSPNSQGERVLDPSPLPAETSTHLVEVPVTDTLGWYSRESGRTKPPVYEFVRPKPLLIHPQPAQEANRTSLEVLQNASRAWQDINSTEASQVPLPDSETSSHWSAQIDPPAENPLPLGSSLERLEIHPEEVPLPPRRTAKRKKKKNPVLNWVVGTAATDSKKKEAEKRTERVNASSIDDELKNYRTNVERLAAHFANFGNVAATETRHQWSSRIVVHDRMPTREIQIPFRQEPFKDHPAGPTFREFYARLRGVTDDCVQRIVLVEDLTPSLIDLLGATFDIPPHVFEEHLDRSGFKKGFESREDAKAWHTRSSAQGYSSVMWYRPVLPLIPVNSRFRSRLIRDRRPEVRCPFDGCHPHDLPLGTTANIWRHHLELCPEPGVYHKGSQTEYPVGWEEKATIWKKDIDGCDYVIVLLDPLPVVTVSEERVISSRPVRQQRLATMGNRWIRKEEGVIIEHTSRGRSQGGLRKRQHVSDWVDASAIPSNSRAFEAPPLPPHFGQSSAHHVPAPPLPSIVQVSKKKNNNSQLQATGNDLDAADASFTPVALRRRATRTGEQKGEDEKDRFQSRSNPQPPPRPPPLAPLPGTLLPPPPPSPPPELPDMGEGSLSVETHGPFVPYHPIKARSTTAAWNDATFVTKHMRAYIESLQIPKPTLDELDHHLSLPSKGKDTLWDPFRALFRAMHDDSHSLVDIIRTSLQRIREGTLDEDLMQKRVTFWRGLLHRLNFNLGELEQNLRAFEQFVYESETNIRRAELPSEKLARETRETLHNCMMLIDRSSHSLLAEMQIVDSRRSIAEAESVSKLTELAFVFIPLSFVASLFSMQVHELDGGVPAYQFALVAIGFVMVAYAVRLSIRSSHLVEYKNRVFVKIRDDSRLQYNESIPTHTFLSWVSLNFGGAILKGAKNFTSVFAPLILIVAIVAGILSPIVLLWLRGIDKGFTAVITVLLLLLDTALVVPIITNLSGKIEFNPKQRIREIQYNHKVNRRRREKAKRTRAGLGPNSVGGDSGSSDEDEEDQKLKTGLA</sequence>
<feature type="compositionally biased region" description="Basic and acidic residues" evidence="1">
    <location>
        <begin position="625"/>
        <end position="639"/>
    </location>
</feature>